<evidence type="ECO:0000313" key="2">
    <source>
        <dbReference type="Proteomes" id="UP000242287"/>
    </source>
</evidence>
<dbReference type="Proteomes" id="UP000242287">
    <property type="component" value="Unassembled WGS sequence"/>
</dbReference>
<reference evidence="1 2" key="1">
    <citation type="submission" date="2014-02" db="EMBL/GenBank/DDBJ databases">
        <title>Transposable element dynamics among asymbiotic and ectomycorrhizal Amanita fungi.</title>
        <authorList>
            <consortium name="DOE Joint Genome Institute"/>
            <person name="Hess J."/>
            <person name="Skrede I."/>
            <person name="Wolfe B."/>
            <person name="LaButti K."/>
            <person name="Ohm R.A."/>
            <person name="Grigoriev I.V."/>
            <person name="Pringle A."/>
        </authorList>
    </citation>
    <scope>NUCLEOTIDE SEQUENCE [LARGE SCALE GENOMIC DNA]</scope>
    <source>
        <strain evidence="1 2">SKay4041</strain>
    </source>
</reference>
<dbReference type="EMBL" id="KZ301971">
    <property type="protein sequence ID" value="PFH54108.1"/>
    <property type="molecule type" value="Genomic_DNA"/>
</dbReference>
<keyword evidence="2" id="KW-1185">Reference proteome</keyword>
<sequence>MPIIEIHQFPASDAYITNQSAAKPVLDSVKGAEGLISLYYGLQEEDKETGYFVTVWESFQAHKEFVLGPINFGLTNKFAVLHAEGPQAQCRVRFNADTDAAFNAPITEFSFIKTRAGVSAEQRQEVIDNLLSALGTIPGIHAPAAFGETKERPGVFVLTIGWESLENHAQVAQSENAMAIIRKMDSVAETTVAHVKLTRHE</sequence>
<evidence type="ECO:0008006" key="3">
    <source>
        <dbReference type="Google" id="ProtNLM"/>
    </source>
</evidence>
<gene>
    <name evidence="1" type="ORF">AMATHDRAFT_45122</name>
</gene>
<proteinExistence type="predicted"/>
<evidence type="ECO:0000313" key="1">
    <source>
        <dbReference type="EMBL" id="PFH54108.1"/>
    </source>
</evidence>
<dbReference type="Gene3D" id="3.30.70.100">
    <property type="match status" value="2"/>
</dbReference>
<organism evidence="1 2">
    <name type="scientific">Amanita thiersii Skay4041</name>
    <dbReference type="NCBI Taxonomy" id="703135"/>
    <lineage>
        <taxon>Eukaryota</taxon>
        <taxon>Fungi</taxon>
        <taxon>Dikarya</taxon>
        <taxon>Basidiomycota</taxon>
        <taxon>Agaricomycotina</taxon>
        <taxon>Agaricomycetes</taxon>
        <taxon>Agaricomycetidae</taxon>
        <taxon>Agaricales</taxon>
        <taxon>Pluteineae</taxon>
        <taxon>Amanitaceae</taxon>
        <taxon>Amanita</taxon>
    </lineage>
</organism>
<dbReference type="AlphaFoldDB" id="A0A2A9NVG4"/>
<protein>
    <recommendedName>
        <fullName evidence="3">ABM domain-containing protein</fullName>
    </recommendedName>
</protein>
<dbReference type="OrthoDB" id="3830579at2759"/>
<name>A0A2A9NVG4_9AGAR</name>
<dbReference type="STRING" id="703135.A0A2A9NVG4"/>
<accession>A0A2A9NVG4</accession>